<feature type="domain" description="Cytochrome c" evidence="5">
    <location>
        <begin position="68"/>
        <end position="154"/>
    </location>
</feature>
<name>A0A3B1AUD7_9ZZZZ</name>
<evidence type="ECO:0000256" key="4">
    <source>
        <dbReference type="SAM" id="MobiDB-lite"/>
    </source>
</evidence>
<dbReference type="PROSITE" id="PS51007">
    <property type="entry name" value="CYTC"/>
    <property type="match status" value="1"/>
</dbReference>
<sequence>MKTIIGTLVLATVFAILMTLLVIYTGAFNVATTWEDPAPVSWVLETTRENSIETRAASIVVPPLKDDKQIDSGFRSYREMCAMCHTPPGGTDSPITKGMNPPPPDLAKSAEHMSAAELFWATKNGIRMTGMPAWGVTHKDGELWDIIAFVKKLPGMSKEEYLALDARLEKGHDHASGGHGHGDDSHGDSELQKNDAHADKHDDDGHAH</sequence>
<protein>
    <recommendedName>
        <fullName evidence="5">Cytochrome c domain-containing protein</fullName>
    </recommendedName>
</protein>
<dbReference type="AlphaFoldDB" id="A0A3B1AUD7"/>
<evidence type="ECO:0000256" key="3">
    <source>
        <dbReference type="ARBA" id="ARBA00023004"/>
    </source>
</evidence>
<dbReference type="Gene3D" id="1.10.760.10">
    <property type="entry name" value="Cytochrome c-like domain"/>
    <property type="match status" value="1"/>
</dbReference>
<dbReference type="InterPro" id="IPR036909">
    <property type="entry name" value="Cyt_c-like_dom_sf"/>
</dbReference>
<organism evidence="6">
    <name type="scientific">hydrothermal vent metagenome</name>
    <dbReference type="NCBI Taxonomy" id="652676"/>
    <lineage>
        <taxon>unclassified sequences</taxon>
        <taxon>metagenomes</taxon>
        <taxon>ecological metagenomes</taxon>
    </lineage>
</organism>
<dbReference type="EMBL" id="UOFV01000400">
    <property type="protein sequence ID" value="VAX03453.1"/>
    <property type="molecule type" value="Genomic_DNA"/>
</dbReference>
<dbReference type="Pfam" id="PF13442">
    <property type="entry name" value="Cytochrome_CBB3"/>
    <property type="match status" value="1"/>
</dbReference>
<reference evidence="6" key="1">
    <citation type="submission" date="2018-06" db="EMBL/GenBank/DDBJ databases">
        <authorList>
            <person name="Zhirakovskaya E."/>
        </authorList>
    </citation>
    <scope>NUCLEOTIDE SEQUENCE</scope>
</reference>
<evidence type="ECO:0000259" key="5">
    <source>
        <dbReference type="PROSITE" id="PS51007"/>
    </source>
</evidence>
<dbReference type="InterPro" id="IPR009056">
    <property type="entry name" value="Cyt_c-like_dom"/>
</dbReference>
<accession>A0A3B1AUD7</accession>
<evidence type="ECO:0000256" key="2">
    <source>
        <dbReference type="ARBA" id="ARBA00022723"/>
    </source>
</evidence>
<evidence type="ECO:0000256" key="1">
    <source>
        <dbReference type="ARBA" id="ARBA00022617"/>
    </source>
</evidence>
<evidence type="ECO:0000313" key="6">
    <source>
        <dbReference type="EMBL" id="VAX03453.1"/>
    </source>
</evidence>
<feature type="region of interest" description="Disordered" evidence="4">
    <location>
        <begin position="172"/>
        <end position="208"/>
    </location>
</feature>
<keyword evidence="3" id="KW-0408">Iron</keyword>
<dbReference type="GO" id="GO:0009055">
    <property type="term" value="F:electron transfer activity"/>
    <property type="evidence" value="ECO:0007669"/>
    <property type="project" value="InterPro"/>
</dbReference>
<dbReference type="GO" id="GO:0046872">
    <property type="term" value="F:metal ion binding"/>
    <property type="evidence" value="ECO:0007669"/>
    <property type="project" value="UniProtKB-KW"/>
</dbReference>
<proteinExistence type="predicted"/>
<keyword evidence="2" id="KW-0479">Metal-binding</keyword>
<dbReference type="SUPFAM" id="SSF46626">
    <property type="entry name" value="Cytochrome c"/>
    <property type="match status" value="1"/>
</dbReference>
<gene>
    <name evidence="6" type="ORF">MNBD_GAMMA19-1830</name>
</gene>
<keyword evidence="1" id="KW-0349">Heme</keyword>
<dbReference type="GO" id="GO:0020037">
    <property type="term" value="F:heme binding"/>
    <property type="evidence" value="ECO:0007669"/>
    <property type="project" value="InterPro"/>
</dbReference>